<comment type="similarity">
    <text evidence="1">Belongs to the ATP-dependent AMP-binding enzyme family.</text>
</comment>
<gene>
    <name evidence="3" type="ORF">JHL18_11670</name>
</gene>
<comment type="caution">
    <text evidence="3">The sequence shown here is derived from an EMBL/GenBank/DDBJ whole genome shotgun (WGS) entry which is preliminary data.</text>
</comment>
<evidence type="ECO:0000256" key="1">
    <source>
        <dbReference type="ARBA" id="ARBA00006432"/>
    </source>
</evidence>
<proteinExistence type="inferred from homology"/>
<accession>A0ABS1EPH0</accession>
<dbReference type="PANTHER" id="PTHR24096">
    <property type="entry name" value="LONG-CHAIN-FATTY-ACID--COA LIGASE"/>
    <property type="match status" value="1"/>
</dbReference>
<dbReference type="Gene3D" id="2.30.38.10">
    <property type="entry name" value="Luciferase, Domain 3"/>
    <property type="match status" value="1"/>
</dbReference>
<keyword evidence="2" id="KW-0436">Ligase</keyword>
<dbReference type="EMBL" id="JAENHN010000037">
    <property type="protein sequence ID" value="MBK1811284.1"/>
    <property type="molecule type" value="Genomic_DNA"/>
</dbReference>
<organism evidence="3 4">
    <name type="scientific">Clostridium yunnanense</name>
    <dbReference type="NCBI Taxonomy" id="2800325"/>
    <lineage>
        <taxon>Bacteria</taxon>
        <taxon>Bacillati</taxon>
        <taxon>Bacillota</taxon>
        <taxon>Clostridia</taxon>
        <taxon>Eubacteriales</taxon>
        <taxon>Clostridiaceae</taxon>
        <taxon>Clostridium</taxon>
    </lineage>
</organism>
<reference evidence="4" key="1">
    <citation type="submission" date="2021-01" db="EMBL/GenBank/DDBJ databases">
        <title>Genome public.</title>
        <authorList>
            <person name="Liu C."/>
            <person name="Sun Q."/>
        </authorList>
    </citation>
    <scope>NUCLEOTIDE SEQUENCE [LARGE SCALE GENOMIC DNA]</scope>
    <source>
        <strain evidence="4">YIM B02505</strain>
    </source>
</reference>
<evidence type="ECO:0000313" key="3">
    <source>
        <dbReference type="EMBL" id="MBK1811284.1"/>
    </source>
</evidence>
<evidence type="ECO:0000256" key="2">
    <source>
        <dbReference type="ARBA" id="ARBA00022598"/>
    </source>
</evidence>
<dbReference type="Proteomes" id="UP000596739">
    <property type="component" value="Unassembled WGS sequence"/>
</dbReference>
<name>A0ABS1EPH0_9CLOT</name>
<dbReference type="PANTHER" id="PTHR24096:SF149">
    <property type="entry name" value="AMP-BINDING DOMAIN-CONTAINING PROTEIN-RELATED"/>
    <property type="match status" value="1"/>
</dbReference>
<sequence>MDTLRIIVISGQCVNWKVSEKLIKAFSKAKVVENDDSCVINVEVEELLIQGSIVMKSYWNDQEKTNEKIKNGWLHTSDLAYKDKDSFIYIKGRLDDMIIKAGVNIYLQEIEAILL</sequence>
<protein>
    <submittedName>
        <fullName evidence="3">AMP-binding protein</fullName>
    </submittedName>
</protein>
<evidence type="ECO:0000313" key="4">
    <source>
        <dbReference type="Proteomes" id="UP000596739"/>
    </source>
</evidence>
<dbReference type="SUPFAM" id="SSF56801">
    <property type="entry name" value="Acetyl-CoA synthetase-like"/>
    <property type="match status" value="1"/>
</dbReference>
<keyword evidence="4" id="KW-1185">Reference proteome</keyword>